<evidence type="ECO:0000259" key="1">
    <source>
        <dbReference type="Pfam" id="PF02036"/>
    </source>
</evidence>
<dbReference type="SUPFAM" id="SSF55718">
    <property type="entry name" value="SCP-like"/>
    <property type="match status" value="1"/>
</dbReference>
<proteinExistence type="predicted"/>
<gene>
    <name evidence="2" type="ORF">J2S00_000338</name>
</gene>
<accession>A0ABU0CMC4</accession>
<feature type="domain" description="SCP2" evidence="1">
    <location>
        <begin position="9"/>
        <end position="106"/>
    </location>
</feature>
<reference evidence="2 3" key="1">
    <citation type="submission" date="2023-07" db="EMBL/GenBank/DDBJ databases">
        <title>Genomic Encyclopedia of Type Strains, Phase IV (KMG-IV): sequencing the most valuable type-strain genomes for metagenomic binning, comparative biology and taxonomic classification.</title>
        <authorList>
            <person name="Goeker M."/>
        </authorList>
    </citation>
    <scope>NUCLEOTIDE SEQUENCE [LARGE SCALE GENOMIC DNA]</scope>
    <source>
        <strain evidence="2 3">DSM 17740</strain>
    </source>
</reference>
<dbReference type="PANTHER" id="PTHR10094">
    <property type="entry name" value="STEROL CARRIER PROTEIN 2 SCP-2 FAMILY PROTEIN"/>
    <property type="match status" value="1"/>
</dbReference>
<comment type="caution">
    <text evidence="2">The sequence shown here is derived from an EMBL/GenBank/DDBJ whole genome shotgun (WGS) entry which is preliminary data.</text>
</comment>
<dbReference type="InterPro" id="IPR036527">
    <property type="entry name" value="SCP2_sterol-bd_dom_sf"/>
</dbReference>
<dbReference type="Gene3D" id="3.30.1050.10">
    <property type="entry name" value="SCP2 sterol-binding domain"/>
    <property type="match status" value="1"/>
</dbReference>
<dbReference type="PANTHER" id="PTHR10094:SF25">
    <property type="entry name" value="SCP2 STEROL-BINDING DOMAIN-CONTAINING PROTEIN 1"/>
    <property type="match status" value="1"/>
</dbReference>
<sequence>MSVKEVLTRLVDKANDSPDKIKNINEVFQFEINGQQVGTFQVKVNDDKVEVVEGTPYEAACVFALSDEHFISLAEGKLNPAMAVMTGKVKIKGDMSKALKLQNLLK</sequence>
<dbReference type="InterPro" id="IPR003033">
    <property type="entry name" value="SCP2_sterol-bd_dom"/>
</dbReference>
<name>A0ABU0CMC4_9BACI</name>
<organism evidence="2 3">
    <name type="scientific">Caldalkalibacillus uzonensis</name>
    <dbReference type="NCBI Taxonomy" id="353224"/>
    <lineage>
        <taxon>Bacteria</taxon>
        <taxon>Bacillati</taxon>
        <taxon>Bacillota</taxon>
        <taxon>Bacilli</taxon>
        <taxon>Bacillales</taxon>
        <taxon>Bacillaceae</taxon>
        <taxon>Caldalkalibacillus</taxon>
    </lineage>
</organism>
<keyword evidence="3" id="KW-1185">Reference proteome</keyword>
<evidence type="ECO:0000313" key="3">
    <source>
        <dbReference type="Proteomes" id="UP001232445"/>
    </source>
</evidence>
<dbReference type="Pfam" id="PF02036">
    <property type="entry name" value="SCP2"/>
    <property type="match status" value="1"/>
</dbReference>
<evidence type="ECO:0000313" key="2">
    <source>
        <dbReference type="EMBL" id="MDQ0337568.1"/>
    </source>
</evidence>
<dbReference type="Proteomes" id="UP001232445">
    <property type="component" value="Unassembled WGS sequence"/>
</dbReference>
<dbReference type="RefSeq" id="WP_307334780.1">
    <property type="nucleotide sequence ID" value="NZ_JAUSUQ010000001.1"/>
</dbReference>
<dbReference type="EMBL" id="JAUSUQ010000001">
    <property type="protein sequence ID" value="MDQ0337568.1"/>
    <property type="molecule type" value="Genomic_DNA"/>
</dbReference>
<protein>
    <submittedName>
        <fullName evidence="2">Sterol carrier protein</fullName>
    </submittedName>
</protein>